<evidence type="ECO:0000256" key="9">
    <source>
        <dbReference type="RuleBase" id="RU363121"/>
    </source>
</evidence>
<dbReference type="SUPFAM" id="SSF48371">
    <property type="entry name" value="ARM repeat"/>
    <property type="match status" value="2"/>
</dbReference>
<feature type="transmembrane region" description="Helical" evidence="9">
    <location>
        <begin position="302"/>
        <end position="326"/>
    </location>
</feature>
<comment type="similarity">
    <text evidence="2 9">Belongs to the ADP/ATP translocase tlc family.</text>
</comment>
<dbReference type="RefSeq" id="WP_099151760.1">
    <property type="nucleotide sequence ID" value="NZ_PDUD01000024.1"/>
</dbReference>
<keyword evidence="8 9" id="KW-0472">Membrane</keyword>
<dbReference type="InterPro" id="IPR011989">
    <property type="entry name" value="ARM-like"/>
</dbReference>
<dbReference type="EMBL" id="PDUD01000024">
    <property type="protein sequence ID" value="PHN04701.1"/>
    <property type="molecule type" value="Genomic_DNA"/>
</dbReference>
<comment type="subcellular location">
    <subcellularLocation>
        <location evidence="1 9">Membrane</location>
        <topology evidence="1 9">Multi-pass membrane protein</topology>
    </subcellularLocation>
</comment>
<dbReference type="OrthoDB" id="1132709at2"/>
<dbReference type="InterPro" id="IPR036259">
    <property type="entry name" value="MFS_trans_sf"/>
</dbReference>
<dbReference type="AlphaFoldDB" id="A0A2D0N861"/>
<reference evidence="10 11" key="1">
    <citation type="submission" date="2017-10" db="EMBL/GenBank/DDBJ databases">
        <title>The draft genome sequence of Lewinella nigricans NBRC 102662.</title>
        <authorList>
            <person name="Wang K."/>
        </authorList>
    </citation>
    <scope>NUCLEOTIDE SEQUENCE [LARGE SCALE GENOMIC DNA]</scope>
    <source>
        <strain evidence="10 11">NBRC 102662</strain>
    </source>
</reference>
<dbReference type="Proteomes" id="UP000223913">
    <property type="component" value="Unassembled WGS sequence"/>
</dbReference>
<evidence type="ECO:0000256" key="1">
    <source>
        <dbReference type="ARBA" id="ARBA00004141"/>
    </source>
</evidence>
<evidence type="ECO:0000256" key="8">
    <source>
        <dbReference type="ARBA" id="ARBA00023136"/>
    </source>
</evidence>
<feature type="transmembrane region" description="Helical" evidence="9">
    <location>
        <begin position="238"/>
        <end position="255"/>
    </location>
</feature>
<proteinExistence type="inferred from homology"/>
<dbReference type="GO" id="GO:0005471">
    <property type="term" value="F:ATP:ADP antiporter activity"/>
    <property type="evidence" value="ECO:0007669"/>
    <property type="project" value="InterPro"/>
</dbReference>
<name>A0A2D0N861_FLAN2</name>
<evidence type="ECO:0000313" key="10">
    <source>
        <dbReference type="EMBL" id="PHN04701.1"/>
    </source>
</evidence>
<protein>
    <recommendedName>
        <fullName evidence="9">ADP,ATP carrier protein</fullName>
    </recommendedName>
</protein>
<evidence type="ECO:0000256" key="4">
    <source>
        <dbReference type="ARBA" id="ARBA00022692"/>
    </source>
</evidence>
<feature type="transmembrane region" description="Helical" evidence="9">
    <location>
        <begin position="372"/>
        <end position="393"/>
    </location>
</feature>
<keyword evidence="7 9" id="KW-1133">Transmembrane helix</keyword>
<evidence type="ECO:0000256" key="7">
    <source>
        <dbReference type="ARBA" id="ARBA00022989"/>
    </source>
</evidence>
<evidence type="ECO:0000256" key="3">
    <source>
        <dbReference type="ARBA" id="ARBA00022448"/>
    </source>
</evidence>
<keyword evidence="5 9" id="KW-0547">Nucleotide-binding</keyword>
<keyword evidence="6 9" id="KW-0067">ATP-binding</keyword>
<keyword evidence="11" id="KW-1185">Reference proteome</keyword>
<feature type="transmembrane region" description="Helical" evidence="9">
    <location>
        <begin position="184"/>
        <end position="203"/>
    </location>
</feature>
<feature type="transmembrane region" description="Helical" evidence="9">
    <location>
        <begin position="275"/>
        <end position="295"/>
    </location>
</feature>
<dbReference type="PANTHER" id="PTHR31187:SF1">
    <property type="entry name" value="ADP,ATP CARRIER PROTEIN 1"/>
    <property type="match status" value="1"/>
</dbReference>
<comment type="caution">
    <text evidence="10">The sequence shown here is derived from an EMBL/GenBank/DDBJ whole genome shotgun (WGS) entry which is preliminary data.</text>
</comment>
<dbReference type="Gene3D" id="1.25.10.10">
    <property type="entry name" value="Leucine-rich Repeat Variant"/>
    <property type="match status" value="2"/>
</dbReference>
<dbReference type="GO" id="GO:0005524">
    <property type="term" value="F:ATP binding"/>
    <property type="evidence" value="ECO:0007669"/>
    <property type="project" value="UniProtKB-KW"/>
</dbReference>
<dbReference type="PANTHER" id="PTHR31187">
    <property type="match status" value="1"/>
</dbReference>
<accession>A0A2D0N861</accession>
<feature type="transmembrane region" description="Helical" evidence="9">
    <location>
        <begin position="26"/>
        <end position="43"/>
    </location>
</feature>
<sequence>MAKIRDYLVELLGRAFDIREGEMRRAVLMQLNIFLIISTLLIVKPTVNGLFLAKFGAESLPRAFILVAIFAGLVSILYARALNRVSLDRIIHITLRSSVITLVAFGFFLRLNFLESWVLYLFYLWVSIFAVLSASQFWVLANMVFNTREAKRLFGFIGAGAIAGGIFGGYLTSLLAPTLGSENLPFVSAFLLAFCIPITSHVWQRDVTAAPAPMVKKEKRGKQLAPSPLRQIRSSKHLSLLAGIVGISVVVAKLVDYQFSDLAALHIPDRDDLTAFFGFWFSSFNLISLFLQLFLTRRVVGMLGVGTSLFFLPGSIFLAAAALVFFPELWVAVILKLADGSLKQSINKAAVELLILPIPQEVKNQTKTFIDVFVDSLATGISGLILIFVVSGLDLSTRAISIIILVLILLWGWLALQIRGEYIRTFKKRIDQAQEVNNRQMLDLSQESVVSGLKKVLDQGAEKQILYVLEKIREAQDDRFFDNVLPLLQHSSSSVRAKAIHYLYYLKKNSIPEEIEPLTHDESQKVKIKAFEYLIEHRPADRVELITRYLNDGDYRIYGAALVSLAYETRDNLTLRRDFGLEYRLQDTLTRIPEEEDPDKARFMQVTALKVIAYSHLKEHYSVIAASLEEENAEEVRKQAVLSAGYTHDVSFIPRLIEFLGDKQYAPAANDALLHFGNLALPALAQKMADQESSIELRRTIPNLVKKMGTQEAVDFLFARFDYPDQVIRFEVLRGLNYLNTNFAHLKFQRKQIMQSILEEARLYSDTLAILYAQNQRQIPGEESFSRQMALAEGRSSLIRLLEGRLDRNLERIFRLLGLQYPPDDIFSIYKGIQSKQSDLRNDALEFLDNLLEANLKKVLIPLVETAMMDTFSEKAIKHLKLKIPGEYECFSRLLSGKDTRIALAVLYIIQQLDDPKYIPLVKMGIENPQEKIRDYALRTLEMLQN</sequence>
<keyword evidence="3 9" id="KW-0813">Transport</keyword>
<gene>
    <name evidence="10" type="ORF">CRP01_19485</name>
</gene>
<dbReference type="Pfam" id="PF03219">
    <property type="entry name" value="TLC"/>
    <property type="match status" value="1"/>
</dbReference>
<feature type="transmembrane region" description="Helical" evidence="9">
    <location>
        <begin position="63"/>
        <end position="81"/>
    </location>
</feature>
<evidence type="ECO:0000256" key="6">
    <source>
        <dbReference type="ARBA" id="ARBA00022840"/>
    </source>
</evidence>
<feature type="transmembrane region" description="Helical" evidence="9">
    <location>
        <begin position="93"/>
        <end position="111"/>
    </location>
</feature>
<feature type="transmembrane region" description="Helical" evidence="9">
    <location>
        <begin position="117"/>
        <end position="141"/>
    </location>
</feature>
<dbReference type="GO" id="GO:0016020">
    <property type="term" value="C:membrane"/>
    <property type="evidence" value="ECO:0007669"/>
    <property type="project" value="UniProtKB-SubCell"/>
</dbReference>
<organism evidence="10 11">
    <name type="scientific">Flavilitoribacter nigricans (strain ATCC 23147 / DSM 23189 / NBRC 102662 / NCIMB 1420 / SS-2)</name>
    <name type="common">Lewinella nigricans</name>
    <dbReference type="NCBI Taxonomy" id="1122177"/>
    <lineage>
        <taxon>Bacteria</taxon>
        <taxon>Pseudomonadati</taxon>
        <taxon>Bacteroidota</taxon>
        <taxon>Saprospiria</taxon>
        <taxon>Saprospirales</taxon>
        <taxon>Lewinellaceae</taxon>
        <taxon>Flavilitoribacter</taxon>
    </lineage>
</organism>
<evidence type="ECO:0000313" key="11">
    <source>
        <dbReference type="Proteomes" id="UP000223913"/>
    </source>
</evidence>
<feature type="transmembrane region" description="Helical" evidence="9">
    <location>
        <begin position="153"/>
        <end position="172"/>
    </location>
</feature>
<keyword evidence="4 9" id="KW-0812">Transmembrane</keyword>
<evidence type="ECO:0000256" key="2">
    <source>
        <dbReference type="ARBA" id="ARBA00007127"/>
    </source>
</evidence>
<feature type="transmembrane region" description="Helical" evidence="9">
    <location>
        <begin position="400"/>
        <end position="418"/>
    </location>
</feature>
<dbReference type="InterPro" id="IPR016024">
    <property type="entry name" value="ARM-type_fold"/>
</dbReference>
<dbReference type="InterPro" id="IPR004667">
    <property type="entry name" value="ADP_ATP_car_bac_type"/>
</dbReference>
<dbReference type="SUPFAM" id="SSF103473">
    <property type="entry name" value="MFS general substrate transporter"/>
    <property type="match status" value="1"/>
</dbReference>
<evidence type="ECO:0000256" key="5">
    <source>
        <dbReference type="ARBA" id="ARBA00022741"/>
    </source>
</evidence>